<dbReference type="Proteomes" id="UP000824139">
    <property type="component" value="Unassembled WGS sequence"/>
</dbReference>
<evidence type="ECO:0000256" key="2">
    <source>
        <dbReference type="SAM" id="MobiDB-lite"/>
    </source>
</evidence>
<evidence type="ECO:0000313" key="4">
    <source>
        <dbReference type="Proteomes" id="UP000824139"/>
    </source>
</evidence>
<feature type="coiled-coil region" evidence="1">
    <location>
        <begin position="65"/>
        <end position="113"/>
    </location>
</feature>
<evidence type="ECO:0000313" key="3">
    <source>
        <dbReference type="EMBL" id="HIS82837.1"/>
    </source>
</evidence>
<protein>
    <submittedName>
        <fullName evidence="3">Uncharacterized protein</fullName>
    </submittedName>
</protein>
<feature type="compositionally biased region" description="Polar residues" evidence="2">
    <location>
        <begin position="166"/>
        <end position="189"/>
    </location>
</feature>
<dbReference type="AlphaFoldDB" id="A0A9D1K3J7"/>
<feature type="compositionally biased region" description="Polar residues" evidence="2">
    <location>
        <begin position="137"/>
        <end position="147"/>
    </location>
</feature>
<proteinExistence type="predicted"/>
<reference evidence="3" key="2">
    <citation type="journal article" date="2021" name="PeerJ">
        <title>Extensive microbial diversity within the chicken gut microbiome revealed by metagenomics and culture.</title>
        <authorList>
            <person name="Gilroy R."/>
            <person name="Ravi A."/>
            <person name="Getino M."/>
            <person name="Pursley I."/>
            <person name="Horton D.L."/>
            <person name="Alikhan N.F."/>
            <person name="Baker D."/>
            <person name="Gharbi K."/>
            <person name="Hall N."/>
            <person name="Watson M."/>
            <person name="Adriaenssens E.M."/>
            <person name="Foster-Nyarko E."/>
            <person name="Jarju S."/>
            <person name="Secka A."/>
            <person name="Antonio M."/>
            <person name="Oren A."/>
            <person name="Chaudhuri R.R."/>
            <person name="La Ragione R."/>
            <person name="Hildebrand F."/>
            <person name="Pallen M.J."/>
        </authorList>
    </citation>
    <scope>NUCLEOTIDE SEQUENCE</scope>
    <source>
        <strain evidence="3">CHK152-2994</strain>
    </source>
</reference>
<feature type="compositionally biased region" description="Low complexity" evidence="2">
    <location>
        <begin position="122"/>
        <end position="136"/>
    </location>
</feature>
<organism evidence="3 4">
    <name type="scientific">Candidatus Scatenecus faecavium</name>
    <dbReference type="NCBI Taxonomy" id="2840915"/>
    <lineage>
        <taxon>Bacteria</taxon>
        <taxon>Candidatus Scatenecus</taxon>
    </lineage>
</organism>
<keyword evidence="1" id="KW-0175">Coiled coil</keyword>
<dbReference type="EMBL" id="DVJO01000095">
    <property type="protein sequence ID" value="HIS82837.1"/>
    <property type="molecule type" value="Genomic_DNA"/>
</dbReference>
<accession>A0A9D1K3J7</accession>
<gene>
    <name evidence="3" type="ORF">IAD41_04450</name>
</gene>
<reference evidence="3" key="1">
    <citation type="submission" date="2020-10" db="EMBL/GenBank/DDBJ databases">
        <authorList>
            <person name="Gilroy R."/>
        </authorList>
    </citation>
    <scope>NUCLEOTIDE SEQUENCE</scope>
    <source>
        <strain evidence="3">CHK152-2994</strain>
    </source>
</reference>
<feature type="region of interest" description="Disordered" evidence="2">
    <location>
        <begin position="120"/>
        <end position="199"/>
    </location>
</feature>
<name>A0A9D1K3J7_9BACT</name>
<feature type="region of interest" description="Disordered" evidence="2">
    <location>
        <begin position="24"/>
        <end position="56"/>
    </location>
</feature>
<evidence type="ECO:0000256" key="1">
    <source>
        <dbReference type="SAM" id="Coils"/>
    </source>
</evidence>
<comment type="caution">
    <text evidence="3">The sequence shown here is derived from an EMBL/GenBank/DDBJ whole genome shotgun (WGS) entry which is preliminary data.</text>
</comment>
<feature type="compositionally biased region" description="Basic and acidic residues" evidence="2">
    <location>
        <begin position="46"/>
        <end position="56"/>
    </location>
</feature>
<sequence>MVNGVNNLSKAELAQLALAKKGVGTASAQKPSWMTPEGSIYNAPKTETKEEPKSINDLKSLNIDNLKTKSQCQKALQDIENFENQNPFLKHLLNEKKQEIIKKKNELSKNESQQNLQNIANGTSSSKTSGASTTPGNAQETSQQQEAMENAKKISASEGRKMAADMNTQKENVSAQTKETEKNTQTANKYSKAAQKDQKNIIKQQKSLEKQNKASTKEIQQNQKEITALTETMNDEDQQINALQAELQSLTAGDNTGVGVNSAFSLSLAGTDEYQQEQQDDPNAQRIAELQGQISTKTASMKTTGAKIGKLQTKTNKQIKTMHKVSIKYMNTIQKTQGNLESNQKASDKILNVANKVEQISTTVAQAGTALKYTGMGLVALGQATSWCFGAGAALIAAGTVMQKAGSVAEVVGQYGQLAAGVTKTACYAAQGNLAGALTSAGSAIMAGATAVKGTQEMGNTFKQINEKANEATQKLAAGVAAREAVKEQMAGEGLGNLSKKQATKLAKDGAMQSLEGQSTKAINESFKAGSGSLVDAAKSNAGNAISTAKDVTAGMSKDAIKQGIKNGTIKVGANASTVVLQAAEEVKKESKKLLTFDNMMKWGNTLQSAGAKLGALGGGTASQGKGKGQNVTPYAPVSASSLARLNSMQERMYKRQAAFSRMFA</sequence>